<sequence length="61" mass="7194">MVDKKDEPIDTQEGGADEPKESINDEHRSLWQERPYLPKTRGKDFWERTIGLFNETSDEDL</sequence>
<proteinExistence type="predicted"/>
<evidence type="ECO:0000256" key="1">
    <source>
        <dbReference type="SAM" id="MobiDB-lite"/>
    </source>
</evidence>
<accession>A0ABP8GXQ4</accession>
<keyword evidence="3" id="KW-1185">Reference proteome</keyword>
<protein>
    <submittedName>
        <fullName evidence="2">Uncharacterized protein</fullName>
    </submittedName>
</protein>
<feature type="region of interest" description="Disordered" evidence="1">
    <location>
        <begin position="1"/>
        <end position="35"/>
    </location>
</feature>
<feature type="compositionally biased region" description="Basic and acidic residues" evidence="1">
    <location>
        <begin position="17"/>
        <end position="31"/>
    </location>
</feature>
<name>A0ABP8GXQ4_9BACT</name>
<evidence type="ECO:0000313" key="2">
    <source>
        <dbReference type="EMBL" id="GAA4331514.1"/>
    </source>
</evidence>
<comment type="caution">
    <text evidence="2">The sequence shown here is derived from an EMBL/GenBank/DDBJ whole genome shotgun (WGS) entry which is preliminary data.</text>
</comment>
<dbReference type="Proteomes" id="UP001501725">
    <property type="component" value="Unassembled WGS sequence"/>
</dbReference>
<organism evidence="2 3">
    <name type="scientific">Flaviaesturariibacter amylovorans</name>
    <dbReference type="NCBI Taxonomy" id="1084520"/>
    <lineage>
        <taxon>Bacteria</taxon>
        <taxon>Pseudomonadati</taxon>
        <taxon>Bacteroidota</taxon>
        <taxon>Chitinophagia</taxon>
        <taxon>Chitinophagales</taxon>
        <taxon>Chitinophagaceae</taxon>
        <taxon>Flaviaestuariibacter</taxon>
    </lineage>
</organism>
<reference evidence="3" key="1">
    <citation type="journal article" date="2019" name="Int. J. Syst. Evol. Microbiol.">
        <title>The Global Catalogue of Microorganisms (GCM) 10K type strain sequencing project: providing services to taxonomists for standard genome sequencing and annotation.</title>
        <authorList>
            <consortium name="The Broad Institute Genomics Platform"/>
            <consortium name="The Broad Institute Genome Sequencing Center for Infectious Disease"/>
            <person name="Wu L."/>
            <person name="Ma J."/>
        </authorList>
    </citation>
    <scope>NUCLEOTIDE SEQUENCE [LARGE SCALE GENOMIC DNA]</scope>
    <source>
        <strain evidence="3">JCM 17919</strain>
    </source>
</reference>
<evidence type="ECO:0000313" key="3">
    <source>
        <dbReference type="Proteomes" id="UP001501725"/>
    </source>
</evidence>
<dbReference type="EMBL" id="BAABGY010000007">
    <property type="protein sequence ID" value="GAA4331514.1"/>
    <property type="molecule type" value="Genomic_DNA"/>
</dbReference>
<gene>
    <name evidence="2" type="ORF">GCM10023184_23450</name>
</gene>
<dbReference type="RefSeq" id="WP_345255910.1">
    <property type="nucleotide sequence ID" value="NZ_BAABGY010000007.1"/>
</dbReference>